<evidence type="ECO:0000256" key="5">
    <source>
        <dbReference type="RuleBase" id="RU000441"/>
    </source>
</evidence>
<dbReference type="InterPro" id="IPR016142">
    <property type="entry name" value="Citrate_synth-like_lrg_a-sub"/>
</dbReference>
<feature type="region of interest" description="Disordered" evidence="6">
    <location>
        <begin position="21"/>
        <end position="47"/>
    </location>
</feature>
<dbReference type="Gene3D" id="1.10.230.10">
    <property type="entry name" value="Cytochrome P450-Terp, domain 2"/>
    <property type="match status" value="1"/>
</dbReference>
<dbReference type="GO" id="GO:0005975">
    <property type="term" value="P:carbohydrate metabolic process"/>
    <property type="evidence" value="ECO:0007669"/>
    <property type="project" value="TreeGrafter"/>
</dbReference>
<evidence type="ECO:0000256" key="3">
    <source>
        <dbReference type="ARBA" id="ARBA00022532"/>
    </source>
</evidence>
<reference evidence="7" key="1">
    <citation type="submission" date="2015-08" db="EMBL/GenBank/DDBJ databases">
        <authorList>
            <person name="Babu N.S."/>
            <person name="Beckwith C.J."/>
            <person name="Beseler K.G."/>
            <person name="Brison A."/>
            <person name="Carone J.V."/>
            <person name="Caskin T.P."/>
            <person name="Diamond M."/>
            <person name="Durham M.E."/>
            <person name="Foxe J.M."/>
            <person name="Go M."/>
            <person name="Henderson B.A."/>
            <person name="Jones I.B."/>
            <person name="McGettigan J.A."/>
            <person name="Micheletti S.J."/>
            <person name="Nasrallah M.E."/>
            <person name="Ortiz D."/>
            <person name="Piller C.R."/>
            <person name="Privatt S.R."/>
            <person name="Schneider S.L."/>
            <person name="Sharp S."/>
            <person name="Smith T.C."/>
            <person name="Stanton J.D."/>
            <person name="Ullery H.E."/>
            <person name="Wilson R.J."/>
            <person name="Serrano M.G."/>
            <person name="Buck G."/>
            <person name="Lee V."/>
            <person name="Wang Y."/>
            <person name="Carvalho R."/>
            <person name="Voegtly L."/>
            <person name="Shi R."/>
            <person name="Duckworth R."/>
            <person name="Johnson A."/>
            <person name="Loviza R."/>
            <person name="Walstead R."/>
            <person name="Shah Z."/>
            <person name="Kiflezghi M."/>
            <person name="Wade K."/>
            <person name="Ball S.L."/>
            <person name="Bradley K.W."/>
            <person name="Asai D.J."/>
            <person name="Bowman C.A."/>
            <person name="Russell D.A."/>
            <person name="Pope W.H."/>
            <person name="Jacobs-Sera D."/>
            <person name="Hendrix R.W."/>
            <person name="Hatfull G.F."/>
        </authorList>
    </citation>
    <scope>NUCLEOTIDE SEQUENCE</scope>
</reference>
<keyword evidence="4 5" id="KW-0808">Transferase</keyword>
<comment type="pathway">
    <text evidence="1">Carbohydrate metabolism.</text>
</comment>
<dbReference type="PROSITE" id="PS00480">
    <property type="entry name" value="CITRATE_SYNTHASE"/>
    <property type="match status" value="1"/>
</dbReference>
<dbReference type="InterPro" id="IPR019810">
    <property type="entry name" value="Citrate_synthase_AS"/>
</dbReference>
<dbReference type="GO" id="GO:0046912">
    <property type="term" value="F:acyltransferase activity, acyl groups converted into alkyl on transfer"/>
    <property type="evidence" value="ECO:0007669"/>
    <property type="project" value="InterPro"/>
</dbReference>
<dbReference type="GO" id="GO:0006635">
    <property type="term" value="P:fatty acid beta-oxidation"/>
    <property type="evidence" value="ECO:0007669"/>
    <property type="project" value="UniProtKB-ARBA"/>
</dbReference>
<dbReference type="SUPFAM" id="SSF48256">
    <property type="entry name" value="Citrate synthase"/>
    <property type="match status" value="1"/>
</dbReference>
<dbReference type="AlphaFoldDB" id="A0A1D2A3Y5"/>
<dbReference type="FunFam" id="1.10.230.10:FF:000002">
    <property type="entry name" value="Citrate synthase"/>
    <property type="match status" value="1"/>
</dbReference>
<evidence type="ECO:0000313" key="7">
    <source>
        <dbReference type="EMBL" id="JAT73848.1"/>
    </source>
</evidence>
<dbReference type="PANTHER" id="PTHR11739:SF4">
    <property type="entry name" value="CITRATE SYNTHASE, PEROXISOMAL"/>
    <property type="match status" value="1"/>
</dbReference>
<name>A0A1D2A3Y5_AUXPR</name>
<dbReference type="PRINTS" id="PR00143">
    <property type="entry name" value="CITRTSNTHASE"/>
</dbReference>
<dbReference type="PANTHER" id="PTHR11739">
    <property type="entry name" value="CITRATE SYNTHASE"/>
    <property type="match status" value="1"/>
</dbReference>
<dbReference type="Gene3D" id="1.10.580.10">
    <property type="entry name" value="Citrate Synthase, domain 1"/>
    <property type="match status" value="1"/>
</dbReference>
<protein>
    <recommendedName>
        <fullName evidence="5">Citrate synthase</fullName>
    </recommendedName>
</protein>
<evidence type="ECO:0000256" key="2">
    <source>
        <dbReference type="ARBA" id="ARBA00010566"/>
    </source>
</evidence>
<gene>
    <name evidence="7" type="ORF">g.33439</name>
</gene>
<dbReference type="InterPro" id="IPR002020">
    <property type="entry name" value="Citrate_synthase"/>
</dbReference>
<keyword evidence="3" id="KW-0816">Tricarboxylic acid cycle</keyword>
<dbReference type="FunFam" id="1.10.580.10:FF:000005">
    <property type="entry name" value="Citrate synthase"/>
    <property type="match status" value="1"/>
</dbReference>
<evidence type="ECO:0000256" key="4">
    <source>
        <dbReference type="ARBA" id="ARBA00022679"/>
    </source>
</evidence>
<accession>A0A1D2A3Y5</accession>
<dbReference type="InterPro" id="IPR036969">
    <property type="entry name" value="Citrate_synthase_sf"/>
</dbReference>
<evidence type="ECO:0000256" key="6">
    <source>
        <dbReference type="SAM" id="MobiDB-lite"/>
    </source>
</evidence>
<dbReference type="EMBL" id="GDKF01004774">
    <property type="protein sequence ID" value="JAT73848.1"/>
    <property type="molecule type" value="Transcribed_RNA"/>
</dbReference>
<proteinExistence type="inferred from homology"/>
<evidence type="ECO:0000256" key="1">
    <source>
        <dbReference type="ARBA" id="ARBA00005007"/>
    </source>
</evidence>
<dbReference type="InterPro" id="IPR016143">
    <property type="entry name" value="Citrate_synth-like_sm_a-sub"/>
</dbReference>
<organism evidence="7">
    <name type="scientific">Auxenochlorella protothecoides</name>
    <name type="common">Green microalga</name>
    <name type="synonym">Chlorella protothecoides</name>
    <dbReference type="NCBI Taxonomy" id="3075"/>
    <lineage>
        <taxon>Eukaryota</taxon>
        <taxon>Viridiplantae</taxon>
        <taxon>Chlorophyta</taxon>
        <taxon>core chlorophytes</taxon>
        <taxon>Trebouxiophyceae</taxon>
        <taxon>Chlorellales</taxon>
        <taxon>Chlorellaceae</taxon>
        <taxon>Auxenochlorella</taxon>
    </lineage>
</organism>
<comment type="similarity">
    <text evidence="2 5">Belongs to the citrate synthase family.</text>
</comment>
<dbReference type="Pfam" id="PF00285">
    <property type="entry name" value="Citrate_synt"/>
    <property type="match status" value="1"/>
</dbReference>
<sequence length="508" mass="55450">MAAHHRIATLQRHLASVSVSEAEHGLERVGTSAPHDQTGRPAVAGGPGSLTVVDNRTGRRYEIPISDHGTILATDLKKITAGGDGVGLRPFDNGYLNVTACKSAVSYIDGDRGVLRYRGYPIEQLAERSTFLETAHLVVYGKLPTAPEAARWEEAVMRHSALPVAVEAALSALPHDAHPMGVLLTGLAALSTCHPEQNPALAGQAIYASRDVQDKQIVRLIGKIPTLGAWAYHVASGRRPAPPNQRLGYAENFLYMLDGGARPSYRPNPRLARALDVMFLLHAEHELNCSTSAARHLASSGVDVYTVAAGAVGALYGPLHGGANEAVLRMLRRIGHVDAVPGFLEGVKNRKEKMFGFGHRVYKNYDPRAKLIQAVAEEVFDIAGRNPLIDVALALEKAARADDYFVSRKLYPNVDFFSGLVYSAMGFQPNFFTVLFAIPRITGYLAHWRETLADPDTKIVRPQQDYTGVWLRDYKPMKDRVPGKPEETVGDVKPSGAYIRRISGTNWQ</sequence>
<dbReference type="GO" id="GO:0005759">
    <property type="term" value="C:mitochondrial matrix"/>
    <property type="evidence" value="ECO:0007669"/>
    <property type="project" value="TreeGrafter"/>
</dbReference>
<dbReference type="GO" id="GO:0006099">
    <property type="term" value="P:tricarboxylic acid cycle"/>
    <property type="evidence" value="ECO:0007669"/>
    <property type="project" value="UniProtKB-KW"/>
</dbReference>